<evidence type="ECO:0000259" key="1">
    <source>
        <dbReference type="Pfam" id="PF07463"/>
    </source>
</evidence>
<dbReference type="GO" id="GO:0016788">
    <property type="term" value="F:hydrolase activity, acting on ester bonds"/>
    <property type="evidence" value="ECO:0007669"/>
    <property type="project" value="InterPro"/>
</dbReference>
<proteinExistence type="predicted"/>
<protein>
    <submittedName>
        <fullName evidence="2">NUMOD4 motif-containing protein</fullName>
    </submittedName>
</protein>
<comment type="caution">
    <text evidence="2">The sequence shown here is derived from an EMBL/GenBank/DDBJ whole genome shotgun (WGS) entry which is preliminary data.</text>
</comment>
<evidence type="ECO:0000313" key="2">
    <source>
        <dbReference type="EMBL" id="RAK20907.1"/>
    </source>
</evidence>
<organism evidence="2 3">
    <name type="scientific">Flavobacterium aquaticum</name>
    <dbReference type="NCBI Taxonomy" id="1236486"/>
    <lineage>
        <taxon>Bacteria</taxon>
        <taxon>Pseudomonadati</taxon>
        <taxon>Bacteroidota</taxon>
        <taxon>Flavobacteriia</taxon>
        <taxon>Flavobacteriales</taxon>
        <taxon>Flavobacteriaceae</taxon>
        <taxon>Flavobacterium</taxon>
    </lineage>
</organism>
<dbReference type="SUPFAM" id="SSF54060">
    <property type="entry name" value="His-Me finger endonucleases"/>
    <property type="match status" value="1"/>
</dbReference>
<gene>
    <name evidence="2" type="ORF">B0I03_10615</name>
</gene>
<accession>A0A327YKQ5</accession>
<feature type="domain" description="NUMOD4" evidence="1">
    <location>
        <begin position="41"/>
        <end position="85"/>
    </location>
</feature>
<dbReference type="InterPro" id="IPR010902">
    <property type="entry name" value="NUMOD4"/>
</dbReference>
<dbReference type="OrthoDB" id="6631788at2"/>
<dbReference type="Gene3D" id="3.90.75.20">
    <property type="match status" value="1"/>
</dbReference>
<reference evidence="2 3" key="1">
    <citation type="submission" date="2018-06" db="EMBL/GenBank/DDBJ databases">
        <title>Genomic Encyclopedia of Type Strains, Phase III (KMG-III): the genomes of soil and plant-associated and newly described type strains.</title>
        <authorList>
            <person name="Whitman W."/>
        </authorList>
    </citation>
    <scope>NUCLEOTIDE SEQUENCE [LARGE SCALE GENOMIC DNA]</scope>
    <source>
        <strain evidence="2 3">CGMCC 1.12398</strain>
    </source>
</reference>
<keyword evidence="3" id="KW-1185">Reference proteome</keyword>
<dbReference type="EMBL" id="QLMI01000006">
    <property type="protein sequence ID" value="RAK20907.1"/>
    <property type="molecule type" value="Genomic_DNA"/>
</dbReference>
<evidence type="ECO:0000313" key="3">
    <source>
        <dbReference type="Proteomes" id="UP000249620"/>
    </source>
</evidence>
<dbReference type="AlphaFoldDB" id="A0A327YKQ5"/>
<name>A0A327YKQ5_9FLAO</name>
<sequence length="225" mass="26554">MLEIKSSLTNNLYLALNQTKVLNNSPLNLFKDKNMSHFVIEQWREYPIEVPGKVRYAVSNYGRLKSFTDKIENGKILKGAPTEGFLFLRYVRSVNGKKSYYSHAIHKMVAELFIPRVSEDQEYVLHLDYDKMNNQLYNLKWATYNEMRAHGHKSPAVKEAFKKFQENNIKRDGKKLTSTQVIRIKLKMKRQGEKFSVRKTAKEFNVSEMQIYRIKWGQNWGHIQV</sequence>
<dbReference type="InterPro" id="IPR044925">
    <property type="entry name" value="His-Me_finger_sf"/>
</dbReference>
<dbReference type="Pfam" id="PF07463">
    <property type="entry name" value="NUMOD4"/>
    <property type="match status" value="1"/>
</dbReference>
<dbReference type="Proteomes" id="UP000249620">
    <property type="component" value="Unassembled WGS sequence"/>
</dbReference>